<keyword evidence="3" id="KW-1185">Reference proteome</keyword>
<dbReference type="EMBL" id="AP011532">
    <property type="protein sequence ID" value="BAI60487.1"/>
    <property type="molecule type" value="Genomic_DNA"/>
</dbReference>
<dbReference type="Proteomes" id="UP000001882">
    <property type="component" value="Chromosome"/>
</dbReference>
<dbReference type="STRING" id="304371.MCP_0415"/>
<evidence type="ECO:0000256" key="1">
    <source>
        <dbReference type="SAM" id="Phobius"/>
    </source>
</evidence>
<protein>
    <submittedName>
        <fullName evidence="2">Uncharacterized protein</fullName>
    </submittedName>
</protein>
<organism evidence="2 3">
    <name type="scientific">Methanocella paludicola (strain DSM 17711 / JCM 13418 / NBRC 101707 / SANAE)</name>
    <dbReference type="NCBI Taxonomy" id="304371"/>
    <lineage>
        <taxon>Archaea</taxon>
        <taxon>Methanobacteriati</taxon>
        <taxon>Methanobacteriota</taxon>
        <taxon>Stenosarchaea group</taxon>
        <taxon>Methanomicrobia</taxon>
        <taxon>Methanocellales</taxon>
        <taxon>Methanocellaceae</taxon>
        <taxon>Methanocella</taxon>
    </lineage>
</organism>
<gene>
    <name evidence="2" type="ordered locus">MCP_0415</name>
</gene>
<keyword evidence="1" id="KW-0472">Membrane</keyword>
<keyword evidence="1" id="KW-1133">Transmembrane helix</keyword>
<evidence type="ECO:0000313" key="3">
    <source>
        <dbReference type="Proteomes" id="UP000001882"/>
    </source>
</evidence>
<evidence type="ECO:0000313" key="2">
    <source>
        <dbReference type="EMBL" id="BAI60487.1"/>
    </source>
</evidence>
<proteinExistence type="predicted"/>
<accession>D1YVL5</accession>
<name>D1YVL5_METPS</name>
<reference evidence="2 3" key="1">
    <citation type="journal article" date="2007" name="Appl. Environ. Microbiol.">
        <title>Isolation of key methanogens for global methane emission from rice paddy fields: a novel isolate affiliated with the clone cluster rice cluster I.</title>
        <authorList>
            <person name="Sakai S."/>
            <person name="Imachi H."/>
            <person name="Sekiguchi Y."/>
            <person name="Ohashi A."/>
            <person name="Harada H."/>
            <person name="Kamagata Y."/>
        </authorList>
    </citation>
    <scope>NUCLEOTIDE SEQUENCE [LARGE SCALE GENOMIC DNA]</scope>
    <source>
        <strain evidence="3">DSM 17711 / JCM 13418 / NBRC 101707 / SANAE</strain>
    </source>
</reference>
<dbReference type="AlphaFoldDB" id="D1YVL5"/>
<keyword evidence="1" id="KW-0812">Transmembrane</keyword>
<feature type="transmembrane region" description="Helical" evidence="1">
    <location>
        <begin position="29"/>
        <end position="49"/>
    </location>
</feature>
<sequence>MAAEVSLLYGRRFLGCTMKLKMSDRMLRLVRLLWLPVLLVILIVADSYLKISESSYSWAFIGLQIALFLVYTYFLFKDRQKYVAPANRVMKGKRKTKK</sequence>
<dbReference type="InParanoid" id="D1YVL5"/>
<reference evidence="3" key="3">
    <citation type="journal article" date="2011" name="PLoS ONE">
        <title>Genome sequence of a mesophilic hydrogenotrophic methanogen Methanocella paludicola, the first cultivated representative of the order Methanocellales.</title>
        <authorList>
            <person name="Sakai S."/>
            <person name="Takaki Y."/>
            <person name="Shimamura S."/>
            <person name="Sekine M."/>
            <person name="Tajima T."/>
            <person name="Kosugi H."/>
            <person name="Ichikawa N."/>
            <person name="Tasumi E."/>
            <person name="Hiraki A.T."/>
            <person name="Shimizu A."/>
            <person name="Kato Y."/>
            <person name="Nishiko R."/>
            <person name="Mori K."/>
            <person name="Fujita N."/>
            <person name="Imachi H."/>
            <person name="Takai K."/>
        </authorList>
    </citation>
    <scope>NUCLEOTIDE SEQUENCE [LARGE SCALE GENOMIC DNA]</scope>
    <source>
        <strain evidence="3">DSM 17711 / JCM 13418 / NBRC 101707 / SANAE</strain>
    </source>
</reference>
<feature type="transmembrane region" description="Helical" evidence="1">
    <location>
        <begin position="55"/>
        <end position="76"/>
    </location>
</feature>
<dbReference type="KEGG" id="mpd:MCP_0415"/>
<reference evidence="2 3" key="2">
    <citation type="journal article" date="2008" name="Int. J. Syst. Evol. Microbiol.">
        <title>Methanocella paludicola gen. nov., sp. nov., a methane-producing archaeon, the first isolate of the lineage 'Rice Cluster I', and proposal of the new archaeal order Methanocellales ord. nov.</title>
        <authorList>
            <person name="Sakai S."/>
            <person name="Imachi H."/>
            <person name="Hanada S."/>
            <person name="Ohashi A."/>
            <person name="Harada H."/>
            <person name="Kamagata Y."/>
        </authorList>
    </citation>
    <scope>NUCLEOTIDE SEQUENCE [LARGE SCALE GENOMIC DNA]</scope>
    <source>
        <strain evidence="3">DSM 17711 / JCM 13418 / NBRC 101707 / SANAE</strain>
    </source>
</reference>